<accession>A0A6N4WDA8</accession>
<dbReference type="RefSeq" id="WP_163806091.1">
    <property type="nucleotide sequence ID" value="NZ_AP022620.1"/>
</dbReference>
<evidence type="ECO:0000256" key="1">
    <source>
        <dbReference type="SAM" id="Phobius"/>
    </source>
</evidence>
<dbReference type="InterPro" id="IPR035197">
    <property type="entry name" value="DUF5313"/>
</dbReference>
<reference evidence="2 3" key="1">
    <citation type="journal article" date="2019" name="Emerg. Microbes Infect.">
        <title>Comprehensive subspecies identification of 175 nontuberculous mycobacteria species based on 7547 genomic profiles.</title>
        <authorList>
            <person name="Matsumoto Y."/>
            <person name="Kinjo T."/>
            <person name="Motooka D."/>
            <person name="Nabeya D."/>
            <person name="Jung N."/>
            <person name="Uechi K."/>
            <person name="Horii T."/>
            <person name="Iida T."/>
            <person name="Fujita J."/>
            <person name="Nakamura S."/>
        </authorList>
    </citation>
    <scope>NUCLEOTIDE SEQUENCE [LARGE SCALE GENOMIC DNA]</scope>
    <source>
        <strain evidence="2 3">JCM 30275</strain>
    </source>
</reference>
<evidence type="ECO:0000313" key="3">
    <source>
        <dbReference type="Proteomes" id="UP000467249"/>
    </source>
</evidence>
<name>A0A6N4WDA8_9MYCO</name>
<evidence type="ECO:0008006" key="4">
    <source>
        <dbReference type="Google" id="ProtNLM"/>
    </source>
</evidence>
<evidence type="ECO:0000313" key="2">
    <source>
        <dbReference type="EMBL" id="BBZ79039.1"/>
    </source>
</evidence>
<proteinExistence type="predicted"/>
<feature type="transmembrane region" description="Helical" evidence="1">
    <location>
        <begin position="42"/>
        <end position="60"/>
    </location>
</feature>
<feature type="transmembrane region" description="Helical" evidence="1">
    <location>
        <begin position="66"/>
        <end position="85"/>
    </location>
</feature>
<keyword evidence="3" id="KW-1185">Reference proteome</keyword>
<dbReference type="Pfam" id="PF17240">
    <property type="entry name" value="DUF5313"/>
    <property type="match status" value="1"/>
</dbReference>
<dbReference type="Proteomes" id="UP000467249">
    <property type="component" value="Chromosome"/>
</dbReference>
<keyword evidence="1" id="KW-0812">Transmembrane</keyword>
<dbReference type="KEGG" id="many:MANY_43760"/>
<sequence>MTGNTRPNPLQYIAYCYGKQLPAAMNDWVRNDLTGKGARRRTLLRVAIPGLLLVSPLWLVPTTTPMHLAMSSLLFLPFLYFAHALDKIWRTYRLRQHNLDPGLIDALARERDAHIHDSYRERYGPRAQD</sequence>
<keyword evidence="1" id="KW-0472">Membrane</keyword>
<dbReference type="EMBL" id="AP022620">
    <property type="protein sequence ID" value="BBZ79039.1"/>
    <property type="molecule type" value="Genomic_DNA"/>
</dbReference>
<organism evidence="2 3">
    <name type="scientific">Mycolicibacterium anyangense</name>
    <dbReference type="NCBI Taxonomy" id="1431246"/>
    <lineage>
        <taxon>Bacteria</taxon>
        <taxon>Bacillati</taxon>
        <taxon>Actinomycetota</taxon>
        <taxon>Actinomycetes</taxon>
        <taxon>Mycobacteriales</taxon>
        <taxon>Mycobacteriaceae</taxon>
        <taxon>Mycolicibacterium</taxon>
    </lineage>
</organism>
<protein>
    <recommendedName>
        <fullName evidence="4">DUF5313 domain-containing protein</fullName>
    </recommendedName>
</protein>
<keyword evidence="1" id="KW-1133">Transmembrane helix</keyword>
<dbReference type="AlphaFoldDB" id="A0A6N4WDA8"/>
<gene>
    <name evidence="2" type="ORF">MANY_43760</name>
</gene>